<dbReference type="InterPro" id="IPR041698">
    <property type="entry name" value="Methyltransf_25"/>
</dbReference>
<dbReference type="AlphaFoldDB" id="A0A2T8HY97"/>
<protein>
    <submittedName>
        <fullName evidence="2">Class I SAM-dependent methyltransferase</fullName>
    </submittedName>
</protein>
<name>A0A2T8HY97_9RHOB</name>
<accession>A0A2T8HY97</accession>
<dbReference type="InterPro" id="IPR029063">
    <property type="entry name" value="SAM-dependent_MTases_sf"/>
</dbReference>
<proteinExistence type="predicted"/>
<evidence type="ECO:0000313" key="3">
    <source>
        <dbReference type="Proteomes" id="UP000245911"/>
    </source>
</evidence>
<keyword evidence="3" id="KW-1185">Reference proteome</keyword>
<evidence type="ECO:0000259" key="1">
    <source>
        <dbReference type="Pfam" id="PF13649"/>
    </source>
</evidence>
<dbReference type="GO" id="GO:0032259">
    <property type="term" value="P:methylation"/>
    <property type="evidence" value="ECO:0007669"/>
    <property type="project" value="UniProtKB-KW"/>
</dbReference>
<dbReference type="EMBL" id="QDKM01000001">
    <property type="protein sequence ID" value="PVH30387.1"/>
    <property type="molecule type" value="Genomic_DNA"/>
</dbReference>
<dbReference type="OrthoDB" id="9808480at2"/>
<reference evidence="2 3" key="1">
    <citation type="submission" date="2018-04" db="EMBL/GenBank/DDBJ databases">
        <title>Pararhodobacter oceanense sp. nov., isolated from marine intertidal sediment.</title>
        <authorList>
            <person name="Wang X.-L."/>
            <person name="Du Z.-J."/>
        </authorList>
    </citation>
    <scope>NUCLEOTIDE SEQUENCE [LARGE SCALE GENOMIC DNA]</scope>
    <source>
        <strain evidence="2 3">AM505</strain>
    </source>
</reference>
<dbReference type="CDD" id="cd02440">
    <property type="entry name" value="AdoMet_MTases"/>
    <property type="match status" value="1"/>
</dbReference>
<keyword evidence="2" id="KW-0808">Transferase</keyword>
<keyword evidence="2" id="KW-0489">Methyltransferase</keyword>
<dbReference type="Gene3D" id="3.40.50.150">
    <property type="entry name" value="Vaccinia Virus protein VP39"/>
    <property type="match status" value="1"/>
</dbReference>
<dbReference type="SUPFAM" id="SSF53335">
    <property type="entry name" value="S-adenosyl-L-methionine-dependent methyltransferases"/>
    <property type="match status" value="1"/>
</dbReference>
<dbReference type="Proteomes" id="UP000245911">
    <property type="component" value="Unassembled WGS sequence"/>
</dbReference>
<dbReference type="GO" id="GO:0008168">
    <property type="term" value="F:methyltransferase activity"/>
    <property type="evidence" value="ECO:0007669"/>
    <property type="project" value="UniProtKB-KW"/>
</dbReference>
<dbReference type="PANTHER" id="PTHR43464">
    <property type="entry name" value="METHYLTRANSFERASE"/>
    <property type="match status" value="1"/>
</dbReference>
<organism evidence="2 3">
    <name type="scientific">Pararhodobacter oceanensis</name>
    <dbReference type="NCBI Taxonomy" id="2172121"/>
    <lineage>
        <taxon>Bacteria</taxon>
        <taxon>Pseudomonadati</taxon>
        <taxon>Pseudomonadota</taxon>
        <taxon>Alphaproteobacteria</taxon>
        <taxon>Rhodobacterales</taxon>
        <taxon>Paracoccaceae</taxon>
        <taxon>Pararhodobacter</taxon>
    </lineage>
</organism>
<evidence type="ECO:0000313" key="2">
    <source>
        <dbReference type="EMBL" id="PVH30387.1"/>
    </source>
</evidence>
<sequence length="236" mass="25328">MEGESDTVPTIVKLFRDLDRLSPGSAESLRWALAVAATPKDARILDAGCGTGADLATLNAAAPQGEIVALDIEPDFIGRVRARYPKIAAHIGDMTDPPAGPYDLIWSSGAVYNVGITAALTAWRPHLAEGGRVAFSDLRARSDNPPAEVREFWAEVDLQLRSTADLEQEIAAAGYRLLDARWVGPAGWASYYGPIEVELDGFTAAPELIAHLKSEIALWRSHGVNYGARLVVVAPE</sequence>
<gene>
    <name evidence="2" type="ORF">DDE20_02230</name>
</gene>
<comment type="caution">
    <text evidence="2">The sequence shown here is derived from an EMBL/GenBank/DDBJ whole genome shotgun (WGS) entry which is preliminary data.</text>
</comment>
<dbReference type="Pfam" id="PF13649">
    <property type="entry name" value="Methyltransf_25"/>
    <property type="match status" value="1"/>
</dbReference>
<feature type="domain" description="Methyltransferase" evidence="1">
    <location>
        <begin position="44"/>
        <end position="131"/>
    </location>
</feature>